<evidence type="ECO:0000256" key="2">
    <source>
        <dbReference type="SAM" id="SignalP"/>
    </source>
</evidence>
<organism evidence="3 4">
    <name type="scientific">Geoalkalibacter halelectricus</name>
    <dbReference type="NCBI Taxonomy" id="2847045"/>
    <lineage>
        <taxon>Bacteria</taxon>
        <taxon>Pseudomonadati</taxon>
        <taxon>Thermodesulfobacteriota</taxon>
        <taxon>Desulfuromonadia</taxon>
        <taxon>Desulfuromonadales</taxon>
        <taxon>Geoalkalibacteraceae</taxon>
        <taxon>Geoalkalibacter</taxon>
    </lineage>
</organism>
<dbReference type="Proteomes" id="UP001060414">
    <property type="component" value="Chromosome"/>
</dbReference>
<feature type="coiled-coil region" evidence="1">
    <location>
        <begin position="70"/>
        <end position="120"/>
    </location>
</feature>
<keyword evidence="4" id="KW-1185">Reference proteome</keyword>
<name>A0ABY5ZFU3_9BACT</name>
<evidence type="ECO:0000256" key="1">
    <source>
        <dbReference type="SAM" id="Coils"/>
    </source>
</evidence>
<dbReference type="RefSeq" id="WP_260746276.1">
    <property type="nucleotide sequence ID" value="NZ_CP092109.1"/>
</dbReference>
<feature type="signal peptide" evidence="2">
    <location>
        <begin position="1"/>
        <end position="21"/>
    </location>
</feature>
<proteinExistence type="predicted"/>
<gene>
    <name evidence="3" type="ORF">L9S41_09450</name>
</gene>
<accession>A0ABY5ZFU3</accession>
<sequence>MVRWAVLTVLFWVLVPAVVPAAEVHRCRDEQGRLFVTDDPGKFPPGCVPVTEPGDGGALSVLPMAEPEPAARNNAEAAAERERAERAERQARIASWKSEARDLAALYQEAETRRNQAYRRWSYSSREVVQESLAQMEEARTGKESLLREMDRVFIPGPDREEIHRILEAIPPASGS</sequence>
<keyword evidence="1" id="KW-0175">Coiled coil</keyword>
<dbReference type="EMBL" id="CP092109">
    <property type="protein sequence ID" value="UWZ77928.1"/>
    <property type="molecule type" value="Genomic_DNA"/>
</dbReference>
<protein>
    <submittedName>
        <fullName evidence="3">DUF4124 domain-containing protein</fullName>
    </submittedName>
</protein>
<feature type="chain" id="PRO_5045307136" evidence="2">
    <location>
        <begin position="22"/>
        <end position="176"/>
    </location>
</feature>
<evidence type="ECO:0000313" key="3">
    <source>
        <dbReference type="EMBL" id="UWZ77928.1"/>
    </source>
</evidence>
<keyword evidence="2" id="KW-0732">Signal</keyword>
<evidence type="ECO:0000313" key="4">
    <source>
        <dbReference type="Proteomes" id="UP001060414"/>
    </source>
</evidence>
<reference evidence="3" key="1">
    <citation type="journal article" date="2022" name="Environ. Microbiol.">
        <title>Geoalkalibacter halelectricus SAP #1 sp. nov. possessing extracellular electron transfer and mineral#reducing capabilities from a haloalkaline environment.</title>
        <authorList>
            <person name="Yadav S."/>
            <person name="Singh R."/>
            <person name="Sundharam S.S."/>
            <person name="Chaudhary S."/>
            <person name="Krishnamurthi S."/>
            <person name="Patil S.A."/>
        </authorList>
    </citation>
    <scope>NUCLEOTIDE SEQUENCE</scope>
    <source>
        <strain evidence="3">SAP-1</strain>
    </source>
</reference>